<dbReference type="Proteomes" id="UP001151760">
    <property type="component" value="Unassembled WGS sequence"/>
</dbReference>
<sequence length="105" mass="11957">MPHQWFFPDCINSIHSIIPNSIDQDSLNTAAEETSIDNMPREMFKKSSRQVIKVRQSRNKAAFEAKMSTNLLPPQQSPLMLLNFKDIVGQCFSTERTKPQLPAPP</sequence>
<gene>
    <name evidence="1" type="ORF">Tco_0924070</name>
</gene>
<protein>
    <submittedName>
        <fullName evidence="1">Uncharacterized protein</fullName>
    </submittedName>
</protein>
<reference evidence="1" key="2">
    <citation type="submission" date="2022-01" db="EMBL/GenBank/DDBJ databases">
        <authorList>
            <person name="Yamashiro T."/>
            <person name="Shiraishi A."/>
            <person name="Satake H."/>
            <person name="Nakayama K."/>
        </authorList>
    </citation>
    <scope>NUCLEOTIDE SEQUENCE</scope>
</reference>
<proteinExistence type="predicted"/>
<keyword evidence="2" id="KW-1185">Reference proteome</keyword>
<organism evidence="1 2">
    <name type="scientific">Tanacetum coccineum</name>
    <dbReference type="NCBI Taxonomy" id="301880"/>
    <lineage>
        <taxon>Eukaryota</taxon>
        <taxon>Viridiplantae</taxon>
        <taxon>Streptophyta</taxon>
        <taxon>Embryophyta</taxon>
        <taxon>Tracheophyta</taxon>
        <taxon>Spermatophyta</taxon>
        <taxon>Magnoliopsida</taxon>
        <taxon>eudicotyledons</taxon>
        <taxon>Gunneridae</taxon>
        <taxon>Pentapetalae</taxon>
        <taxon>asterids</taxon>
        <taxon>campanulids</taxon>
        <taxon>Asterales</taxon>
        <taxon>Asteraceae</taxon>
        <taxon>Asteroideae</taxon>
        <taxon>Anthemideae</taxon>
        <taxon>Anthemidinae</taxon>
        <taxon>Tanacetum</taxon>
    </lineage>
</organism>
<name>A0ABQ5D2S8_9ASTR</name>
<dbReference type="EMBL" id="BQNB010014896">
    <property type="protein sequence ID" value="GJT33651.1"/>
    <property type="molecule type" value="Genomic_DNA"/>
</dbReference>
<evidence type="ECO:0000313" key="1">
    <source>
        <dbReference type="EMBL" id="GJT33651.1"/>
    </source>
</evidence>
<evidence type="ECO:0000313" key="2">
    <source>
        <dbReference type="Proteomes" id="UP001151760"/>
    </source>
</evidence>
<accession>A0ABQ5D2S8</accession>
<reference evidence="1" key="1">
    <citation type="journal article" date="2022" name="Int. J. Mol. Sci.">
        <title>Draft Genome of Tanacetum Coccineum: Genomic Comparison of Closely Related Tanacetum-Family Plants.</title>
        <authorList>
            <person name="Yamashiro T."/>
            <person name="Shiraishi A."/>
            <person name="Nakayama K."/>
            <person name="Satake H."/>
        </authorList>
    </citation>
    <scope>NUCLEOTIDE SEQUENCE</scope>
</reference>
<comment type="caution">
    <text evidence="1">The sequence shown here is derived from an EMBL/GenBank/DDBJ whole genome shotgun (WGS) entry which is preliminary data.</text>
</comment>